<feature type="transmembrane region" description="Helical" evidence="1">
    <location>
        <begin position="75"/>
        <end position="92"/>
    </location>
</feature>
<dbReference type="EMBL" id="VATY01000002">
    <property type="protein sequence ID" value="TMM57262.1"/>
    <property type="molecule type" value="Genomic_DNA"/>
</dbReference>
<feature type="transmembrane region" description="Helical" evidence="1">
    <location>
        <begin position="18"/>
        <end position="36"/>
    </location>
</feature>
<reference evidence="2 3" key="1">
    <citation type="submission" date="2019-05" db="EMBL/GenBank/DDBJ databases">
        <authorList>
            <person name="Zhang J.-Y."/>
            <person name="Feg X."/>
            <person name="Du Z.-J."/>
        </authorList>
    </citation>
    <scope>NUCLEOTIDE SEQUENCE [LARGE SCALE GENOMIC DNA]</scope>
    <source>
        <strain evidence="2 3">RZ26</strain>
    </source>
</reference>
<dbReference type="OrthoDB" id="1178539at2"/>
<gene>
    <name evidence="2" type="ORF">FEE95_12305</name>
</gene>
<evidence type="ECO:0000313" key="2">
    <source>
        <dbReference type="EMBL" id="TMM57262.1"/>
    </source>
</evidence>
<accession>A0A5S3PRC0</accession>
<sequence>MTEFIVWAKSKLNVDKRLIAIYCIVYFSWGMLMDWFGAQVEIARFTYWWQVITCYIVYMVPVSLLLRKLPFHAQYAYGLVAMCLLEFGGYAFESSYAYPNNLLDQLFNERNFALGMALFFALYFPVGNWGVQKIYDALFGKKESV</sequence>
<keyword evidence="3" id="KW-1185">Reference proteome</keyword>
<evidence type="ECO:0000313" key="3">
    <source>
        <dbReference type="Proteomes" id="UP000310314"/>
    </source>
</evidence>
<keyword evidence="1" id="KW-1133">Transmembrane helix</keyword>
<name>A0A5S3PRC0_9FLAO</name>
<dbReference type="RefSeq" id="WP_138658245.1">
    <property type="nucleotide sequence ID" value="NZ_VATY01000002.1"/>
</dbReference>
<proteinExistence type="predicted"/>
<dbReference type="Proteomes" id="UP000310314">
    <property type="component" value="Unassembled WGS sequence"/>
</dbReference>
<keyword evidence="1" id="KW-0812">Transmembrane</keyword>
<organism evidence="2 3">
    <name type="scientific">Maribacter algarum</name>
    <name type="common">ex Zhang et al. 2020</name>
    <dbReference type="NCBI Taxonomy" id="2578118"/>
    <lineage>
        <taxon>Bacteria</taxon>
        <taxon>Pseudomonadati</taxon>
        <taxon>Bacteroidota</taxon>
        <taxon>Flavobacteriia</taxon>
        <taxon>Flavobacteriales</taxon>
        <taxon>Flavobacteriaceae</taxon>
        <taxon>Maribacter</taxon>
    </lineage>
</organism>
<comment type="caution">
    <text evidence="2">The sequence shown here is derived from an EMBL/GenBank/DDBJ whole genome shotgun (WGS) entry which is preliminary data.</text>
</comment>
<evidence type="ECO:0000256" key="1">
    <source>
        <dbReference type="SAM" id="Phobius"/>
    </source>
</evidence>
<feature type="transmembrane region" description="Helical" evidence="1">
    <location>
        <begin position="48"/>
        <end position="66"/>
    </location>
</feature>
<feature type="transmembrane region" description="Helical" evidence="1">
    <location>
        <begin position="112"/>
        <end position="131"/>
    </location>
</feature>
<keyword evidence="1" id="KW-0472">Membrane</keyword>
<protein>
    <submittedName>
        <fullName evidence="2">Uncharacterized protein</fullName>
    </submittedName>
</protein>
<dbReference type="AlphaFoldDB" id="A0A5S3PRC0"/>